<proteinExistence type="predicted"/>
<organism evidence="1 2">
    <name type="scientific">Aureimonas phyllosphaerae</name>
    <dbReference type="NCBI Taxonomy" id="1166078"/>
    <lineage>
        <taxon>Bacteria</taxon>
        <taxon>Pseudomonadati</taxon>
        <taxon>Pseudomonadota</taxon>
        <taxon>Alphaproteobacteria</taxon>
        <taxon>Hyphomicrobiales</taxon>
        <taxon>Aurantimonadaceae</taxon>
        <taxon>Aureimonas</taxon>
    </lineage>
</organism>
<protein>
    <submittedName>
        <fullName evidence="1">Uncharacterized protein</fullName>
    </submittedName>
</protein>
<reference evidence="1 2" key="1">
    <citation type="submission" date="2020-08" db="EMBL/GenBank/DDBJ databases">
        <title>Genomic Encyclopedia of Type Strains, Phase IV (KMG-IV): sequencing the most valuable type-strain genomes for metagenomic binning, comparative biology and taxonomic classification.</title>
        <authorList>
            <person name="Goeker M."/>
        </authorList>
    </citation>
    <scope>NUCLEOTIDE SEQUENCE [LARGE SCALE GENOMIC DNA]</scope>
    <source>
        <strain evidence="1 2">DSM 25024</strain>
    </source>
</reference>
<comment type="caution">
    <text evidence="1">The sequence shown here is derived from an EMBL/GenBank/DDBJ whole genome shotgun (WGS) entry which is preliminary data.</text>
</comment>
<dbReference type="Proteomes" id="UP000531216">
    <property type="component" value="Unassembled WGS sequence"/>
</dbReference>
<accession>A0A7W6BSC7</accession>
<evidence type="ECO:0000313" key="2">
    <source>
        <dbReference type="Proteomes" id="UP000531216"/>
    </source>
</evidence>
<dbReference type="OrthoDB" id="7915822at2"/>
<dbReference type="RefSeq" id="WP_090963562.1">
    <property type="nucleotide sequence ID" value="NZ_FOOA01000009.1"/>
</dbReference>
<keyword evidence="2" id="KW-1185">Reference proteome</keyword>
<dbReference type="EMBL" id="JACIDO010000004">
    <property type="protein sequence ID" value="MBB3935992.1"/>
    <property type="molecule type" value="Genomic_DNA"/>
</dbReference>
<sequence>MAALFFLPACASLPSEFVRADRPGDLWEADYGDCRGKVEEGVYVSPVLNPSGSLGGAAAAGTARGVARSIEKYQLTAQCMRDRGYIATNVSSEERKILRGPAGPERDKLVVEIAARQTQAR</sequence>
<dbReference type="AlphaFoldDB" id="A0A7W6BSC7"/>
<evidence type="ECO:0000313" key="1">
    <source>
        <dbReference type="EMBL" id="MBB3935992.1"/>
    </source>
</evidence>
<gene>
    <name evidence="1" type="ORF">GGR05_002142</name>
</gene>
<name>A0A7W6BSC7_9HYPH</name>